<organism evidence="2">
    <name type="scientific">marine sediment metagenome</name>
    <dbReference type="NCBI Taxonomy" id="412755"/>
    <lineage>
        <taxon>unclassified sequences</taxon>
        <taxon>metagenomes</taxon>
        <taxon>ecological metagenomes</taxon>
    </lineage>
</organism>
<reference evidence="2" key="1">
    <citation type="journal article" date="2014" name="Front. Microbiol.">
        <title>High frequency of phylogenetically diverse reductive dehalogenase-homologous genes in deep subseafloor sedimentary metagenomes.</title>
        <authorList>
            <person name="Kawai M."/>
            <person name="Futagami T."/>
            <person name="Toyoda A."/>
            <person name="Takaki Y."/>
            <person name="Nishi S."/>
            <person name="Hori S."/>
            <person name="Arai W."/>
            <person name="Tsubouchi T."/>
            <person name="Morono Y."/>
            <person name="Uchiyama I."/>
            <person name="Ito T."/>
            <person name="Fujiyama A."/>
            <person name="Inagaki F."/>
            <person name="Takami H."/>
        </authorList>
    </citation>
    <scope>NUCLEOTIDE SEQUENCE</scope>
    <source>
        <strain evidence="2">Expedition CK06-06</strain>
    </source>
</reference>
<gene>
    <name evidence="2" type="ORF">S12H4_34529</name>
</gene>
<dbReference type="EMBL" id="BARW01020436">
    <property type="protein sequence ID" value="GAI91582.1"/>
    <property type="molecule type" value="Genomic_DNA"/>
</dbReference>
<feature type="region of interest" description="Disordered" evidence="1">
    <location>
        <begin position="45"/>
        <end position="67"/>
    </location>
</feature>
<evidence type="ECO:0000256" key="1">
    <source>
        <dbReference type="SAM" id="MobiDB-lite"/>
    </source>
</evidence>
<protein>
    <submittedName>
        <fullName evidence="2">Uncharacterized protein</fullName>
    </submittedName>
</protein>
<comment type="caution">
    <text evidence="2">The sequence shown here is derived from an EMBL/GenBank/DDBJ whole genome shotgun (WGS) entry which is preliminary data.</text>
</comment>
<proteinExistence type="predicted"/>
<accession>X1SEZ2</accession>
<sequence>GDHFFGRAALRAIQRGMVGIEIKNSITLWITVSIAPPKYPDIPPIMHPRTKLRATPIKPMDKEMRAA</sequence>
<name>X1SEZ2_9ZZZZ</name>
<feature type="non-terminal residue" evidence="2">
    <location>
        <position position="1"/>
    </location>
</feature>
<evidence type="ECO:0000313" key="2">
    <source>
        <dbReference type="EMBL" id="GAI91582.1"/>
    </source>
</evidence>
<dbReference type="AlphaFoldDB" id="X1SEZ2"/>